<dbReference type="Gene3D" id="3.40.720.10">
    <property type="entry name" value="Alkaline Phosphatase, subunit A"/>
    <property type="match status" value="1"/>
</dbReference>
<dbReference type="Pfam" id="PF00884">
    <property type="entry name" value="Sulfatase"/>
    <property type="match status" value="2"/>
</dbReference>
<accession>A0A6P2SAX7</accession>
<dbReference type="GO" id="GO:0046872">
    <property type="term" value="F:metal ion binding"/>
    <property type="evidence" value="ECO:0007669"/>
    <property type="project" value="UniProtKB-KW"/>
</dbReference>
<feature type="domain" description="Sulfatase N-terminal" evidence="3">
    <location>
        <begin position="5"/>
        <end position="105"/>
    </location>
</feature>
<dbReference type="InterPro" id="IPR017850">
    <property type="entry name" value="Alkaline_phosphatase_core_sf"/>
</dbReference>
<sequence length="523" mass="60421">MTAIRNVLFIMCDQLRRDHLGCYGHPYLRTRNIDALAARGVRFDNAYVSSGVCGPSRMSYYTGRTMTSHGATWNRVPLSIGEITLGEYLRRHGRSLALAGKTHVQVDVSGMERLEIARDSEVGLRLSTGSFVELDRYDGHHEPGCESGYPEWLRAHGYQSEQPWSDYVISVEDDTGEIRSGWKMRNVRWPSRVEEPHSETAYMTDQAIRYIEQQGDEPWALHLSYVKPHWPYVAPRPYHDMYSLDQCLPLVRRTAEFDNAHPVTAAYRQHEESINFSRDEVSNLVRPVYQGLIQQIDDHLGRVWETLDKLDRWKDTLIVFTADHGDFLGDHWLGEKELFYDTVQRVPMIIYDPPREANATRGTADARFTSCIDVVPTVLEALGLPAHRERIEGRSLLRLTRGASTHEGSWRDYVVSELDYSFRGARLTLGRKPDECRGWMVRDARWKYVHWQGYRPQLFDLEADPNEFIDLGGDRTHAVVRAQMHEKLLDYHASLKQRVTMDDAGVARRTNTHKDWGVFIGEW</sequence>
<evidence type="ECO:0000313" key="5">
    <source>
        <dbReference type="Proteomes" id="UP000494218"/>
    </source>
</evidence>
<dbReference type="GO" id="GO:0005737">
    <property type="term" value="C:cytoplasm"/>
    <property type="evidence" value="ECO:0007669"/>
    <property type="project" value="TreeGrafter"/>
</dbReference>
<dbReference type="EMBL" id="CABVPW010000059">
    <property type="protein sequence ID" value="VWC47307.1"/>
    <property type="molecule type" value="Genomic_DNA"/>
</dbReference>
<dbReference type="GO" id="GO:0008484">
    <property type="term" value="F:sulfuric ester hydrolase activity"/>
    <property type="evidence" value="ECO:0007669"/>
    <property type="project" value="TreeGrafter"/>
</dbReference>
<feature type="domain" description="Sulfatase N-terminal" evidence="3">
    <location>
        <begin position="147"/>
        <end position="383"/>
    </location>
</feature>
<evidence type="ECO:0000256" key="2">
    <source>
        <dbReference type="ARBA" id="ARBA00022801"/>
    </source>
</evidence>
<evidence type="ECO:0000259" key="3">
    <source>
        <dbReference type="Pfam" id="PF00884"/>
    </source>
</evidence>
<dbReference type="PANTHER" id="PTHR45953:SF1">
    <property type="entry name" value="IDURONATE 2-SULFATASE"/>
    <property type="match status" value="1"/>
</dbReference>
<dbReference type="AlphaFoldDB" id="A0A6P2SAX7"/>
<dbReference type="SUPFAM" id="SSF53649">
    <property type="entry name" value="Alkaline phosphatase-like"/>
    <property type="match status" value="1"/>
</dbReference>
<name>A0A6P2SAX7_BURL3</name>
<reference evidence="4 5" key="1">
    <citation type="submission" date="2019-09" db="EMBL/GenBank/DDBJ databases">
        <authorList>
            <person name="Depoorter E."/>
        </authorList>
    </citation>
    <scope>NUCLEOTIDE SEQUENCE [LARGE SCALE GENOMIC DNA]</scope>
    <source>
        <strain evidence="4">LMG 23254</strain>
    </source>
</reference>
<proteinExistence type="predicted"/>
<keyword evidence="2" id="KW-0378">Hydrolase</keyword>
<keyword evidence="1" id="KW-0479">Metal-binding</keyword>
<evidence type="ECO:0000256" key="1">
    <source>
        <dbReference type="ARBA" id="ARBA00022723"/>
    </source>
</evidence>
<dbReference type="RefSeq" id="WP_175035445.1">
    <property type="nucleotide sequence ID" value="NZ_CABVPW010000059.1"/>
</dbReference>
<gene>
    <name evidence="4" type="ORF">BLA23254_07465</name>
</gene>
<dbReference type="InterPro" id="IPR000917">
    <property type="entry name" value="Sulfatase_N"/>
</dbReference>
<evidence type="ECO:0000313" key="4">
    <source>
        <dbReference type="EMBL" id="VWC47307.1"/>
    </source>
</evidence>
<dbReference type="Proteomes" id="UP000494218">
    <property type="component" value="Unassembled WGS sequence"/>
</dbReference>
<protein>
    <submittedName>
        <fullName evidence="4">Choline-sulfatase</fullName>
    </submittedName>
</protein>
<dbReference type="PANTHER" id="PTHR45953">
    <property type="entry name" value="IDURONATE 2-SULFATASE"/>
    <property type="match status" value="1"/>
</dbReference>
<organism evidence="4 5">
    <name type="scientific">Burkholderia lata (strain ATCC 17760 / DSM 23089 / LMG 22485 / NCIMB 9086 / R18194 / 383)</name>
    <dbReference type="NCBI Taxonomy" id="482957"/>
    <lineage>
        <taxon>Bacteria</taxon>
        <taxon>Pseudomonadati</taxon>
        <taxon>Pseudomonadota</taxon>
        <taxon>Betaproteobacteria</taxon>
        <taxon>Burkholderiales</taxon>
        <taxon>Burkholderiaceae</taxon>
        <taxon>Burkholderia</taxon>
        <taxon>Burkholderia cepacia complex</taxon>
    </lineage>
</organism>